<organism evidence="1">
    <name type="scientific">marine sediment metagenome</name>
    <dbReference type="NCBI Taxonomy" id="412755"/>
    <lineage>
        <taxon>unclassified sequences</taxon>
        <taxon>metagenomes</taxon>
        <taxon>ecological metagenomes</taxon>
    </lineage>
</organism>
<reference evidence="1" key="1">
    <citation type="journal article" date="2015" name="Nature">
        <title>Complex archaea that bridge the gap between prokaryotes and eukaryotes.</title>
        <authorList>
            <person name="Spang A."/>
            <person name="Saw J.H."/>
            <person name="Jorgensen S.L."/>
            <person name="Zaremba-Niedzwiedzka K."/>
            <person name="Martijn J."/>
            <person name="Lind A.E."/>
            <person name="van Eijk R."/>
            <person name="Schleper C."/>
            <person name="Guy L."/>
            <person name="Ettema T.J."/>
        </authorList>
    </citation>
    <scope>NUCLEOTIDE SEQUENCE</scope>
</reference>
<name>A0A0F9K032_9ZZZZ</name>
<evidence type="ECO:0000313" key="1">
    <source>
        <dbReference type="EMBL" id="KKM68071.1"/>
    </source>
</evidence>
<evidence type="ECO:0008006" key="2">
    <source>
        <dbReference type="Google" id="ProtNLM"/>
    </source>
</evidence>
<dbReference type="Gene3D" id="1.10.10.10">
    <property type="entry name" value="Winged helix-like DNA-binding domain superfamily/Winged helix DNA-binding domain"/>
    <property type="match status" value="1"/>
</dbReference>
<dbReference type="InterPro" id="IPR036388">
    <property type="entry name" value="WH-like_DNA-bd_sf"/>
</dbReference>
<protein>
    <recommendedName>
        <fullName evidence="2">HTH arsR-type domain-containing protein</fullName>
    </recommendedName>
</protein>
<gene>
    <name evidence="1" type="ORF">LCGC14_1464530</name>
</gene>
<proteinExistence type="predicted"/>
<comment type="caution">
    <text evidence="1">The sequence shown here is derived from an EMBL/GenBank/DDBJ whole genome shotgun (WGS) entry which is preliminary data.</text>
</comment>
<sequence>GITKTQLSKELKMHSTTISKYLKVLAQFGIIFKKKMSKRLIYFLNEDFMESPLPFENNKK</sequence>
<feature type="non-terminal residue" evidence="1">
    <location>
        <position position="1"/>
    </location>
</feature>
<dbReference type="SUPFAM" id="SSF46785">
    <property type="entry name" value="Winged helix' DNA-binding domain"/>
    <property type="match status" value="1"/>
</dbReference>
<dbReference type="InterPro" id="IPR036390">
    <property type="entry name" value="WH_DNA-bd_sf"/>
</dbReference>
<accession>A0A0F9K032</accession>
<dbReference type="AlphaFoldDB" id="A0A0F9K032"/>
<dbReference type="EMBL" id="LAZR01010233">
    <property type="protein sequence ID" value="KKM68071.1"/>
    <property type="molecule type" value="Genomic_DNA"/>
</dbReference>